<gene>
    <name evidence="8" type="ORF">HRR37_10340</name>
</gene>
<dbReference type="PANTHER" id="PTHR43124:SF3">
    <property type="entry name" value="CHLORAMPHENICOL EFFLUX PUMP RV0191"/>
    <property type="match status" value="1"/>
</dbReference>
<feature type="transmembrane region" description="Helical" evidence="6">
    <location>
        <begin position="7"/>
        <end position="36"/>
    </location>
</feature>
<evidence type="ECO:0000256" key="1">
    <source>
        <dbReference type="ARBA" id="ARBA00004651"/>
    </source>
</evidence>
<dbReference type="InterPro" id="IPR036259">
    <property type="entry name" value="MFS_trans_sf"/>
</dbReference>
<dbReference type="SUPFAM" id="SSF103473">
    <property type="entry name" value="MFS general substrate transporter"/>
    <property type="match status" value="1"/>
</dbReference>
<keyword evidence="4 6" id="KW-1133">Transmembrane helix</keyword>
<organism evidence="8 9">
    <name type="scientific">Cronobacter sakazakii</name>
    <name type="common">Enterobacter sakazakii</name>
    <dbReference type="NCBI Taxonomy" id="28141"/>
    <lineage>
        <taxon>Bacteria</taxon>
        <taxon>Pseudomonadati</taxon>
        <taxon>Pseudomonadota</taxon>
        <taxon>Gammaproteobacteria</taxon>
        <taxon>Enterobacterales</taxon>
        <taxon>Enterobacteriaceae</taxon>
        <taxon>Cronobacter</taxon>
    </lineage>
</organism>
<keyword evidence="2" id="KW-1003">Cell membrane</keyword>
<dbReference type="InterPro" id="IPR020846">
    <property type="entry name" value="MFS_dom"/>
</dbReference>
<dbReference type="PROSITE" id="PS50850">
    <property type="entry name" value="MFS"/>
    <property type="match status" value="1"/>
</dbReference>
<dbReference type="Gene3D" id="1.20.1250.20">
    <property type="entry name" value="MFS general substrate transporter like domains"/>
    <property type="match status" value="2"/>
</dbReference>
<proteinExistence type="predicted"/>
<evidence type="ECO:0000256" key="2">
    <source>
        <dbReference type="ARBA" id="ARBA00022475"/>
    </source>
</evidence>
<sequence>MSERMPFVIYVFALCAFALGFTEFVTIGLVSTISAYLHTTVSQVGMAVTAYALGAVIGAPVLTALATRWPRKRLLLVAMAMFTLGNAVVSVSDALMPMLVARFASGLGHGVFLAVASSVATQLAGQHRAGAAVAVVFGGLTLALAIGVPVGTYLGSLLSWQVIFMGVAGSGAIGFLGLLTLMPAERDDTLTQANAMNGLRAIFNPRLLAGASITVLAYAGSFALYTYISPVLQQVTKVSSGTASLLMLGYGIMAAIGNVWGGRLTDRKGPDAAVMTVLVGLAVVLLAIWLSASSLPLMVLLTGLLGALTYAAVPTLQARVIRLSHSHAPHAPAVAAGLNIAGFNGGIALGSLFGGASLEVMGLTSTAWVGAIVVGLGVIWMLWQMRRPAFLITTLHGQMNDTSTM</sequence>
<evidence type="ECO:0000256" key="6">
    <source>
        <dbReference type="SAM" id="Phobius"/>
    </source>
</evidence>
<dbReference type="InterPro" id="IPR011701">
    <property type="entry name" value="MFS"/>
</dbReference>
<feature type="transmembrane region" description="Helical" evidence="6">
    <location>
        <begin position="98"/>
        <end position="119"/>
    </location>
</feature>
<dbReference type="EMBL" id="JABTXY010000024">
    <property type="protein sequence ID" value="NYV42756.1"/>
    <property type="molecule type" value="Genomic_DNA"/>
</dbReference>
<dbReference type="PANTHER" id="PTHR43124">
    <property type="entry name" value="PURINE EFFLUX PUMP PBUE"/>
    <property type="match status" value="1"/>
</dbReference>
<evidence type="ECO:0000313" key="8">
    <source>
        <dbReference type="EMBL" id="NYV42756.1"/>
    </source>
</evidence>
<feature type="transmembrane region" description="Helical" evidence="6">
    <location>
        <begin position="365"/>
        <end position="383"/>
    </location>
</feature>
<evidence type="ECO:0000256" key="3">
    <source>
        <dbReference type="ARBA" id="ARBA00022692"/>
    </source>
</evidence>
<keyword evidence="5 6" id="KW-0472">Membrane</keyword>
<dbReference type="RefSeq" id="WP_085037061.1">
    <property type="nucleotide sequence ID" value="NZ_JABTXY010000024.1"/>
</dbReference>
<feature type="transmembrane region" description="Helical" evidence="6">
    <location>
        <begin position="298"/>
        <end position="321"/>
    </location>
</feature>
<dbReference type="Proteomes" id="UP000548673">
    <property type="component" value="Unassembled WGS sequence"/>
</dbReference>
<name>A0A853H3V9_CROSK</name>
<comment type="subcellular location">
    <subcellularLocation>
        <location evidence="1">Cell membrane</location>
        <topology evidence="1">Multi-pass membrane protein</topology>
    </subcellularLocation>
</comment>
<evidence type="ECO:0000259" key="7">
    <source>
        <dbReference type="PROSITE" id="PS50850"/>
    </source>
</evidence>
<evidence type="ECO:0000313" key="9">
    <source>
        <dbReference type="Proteomes" id="UP000548673"/>
    </source>
</evidence>
<protein>
    <submittedName>
        <fullName evidence="8">MFS transporter</fullName>
    </submittedName>
</protein>
<feature type="transmembrane region" description="Helical" evidence="6">
    <location>
        <begin position="160"/>
        <end position="182"/>
    </location>
</feature>
<feature type="domain" description="Major facilitator superfamily (MFS) profile" evidence="7">
    <location>
        <begin position="8"/>
        <end position="389"/>
    </location>
</feature>
<dbReference type="GO" id="GO:0005886">
    <property type="term" value="C:plasma membrane"/>
    <property type="evidence" value="ECO:0007669"/>
    <property type="project" value="UniProtKB-SubCell"/>
</dbReference>
<evidence type="ECO:0000256" key="5">
    <source>
        <dbReference type="ARBA" id="ARBA00023136"/>
    </source>
</evidence>
<dbReference type="Pfam" id="PF07690">
    <property type="entry name" value="MFS_1"/>
    <property type="match status" value="1"/>
</dbReference>
<keyword evidence="3 6" id="KW-0812">Transmembrane</keyword>
<accession>A0A853H3V9</accession>
<dbReference type="AlphaFoldDB" id="A0A853H3V9"/>
<feature type="transmembrane region" description="Helical" evidence="6">
    <location>
        <begin position="240"/>
        <end position="260"/>
    </location>
</feature>
<evidence type="ECO:0000256" key="4">
    <source>
        <dbReference type="ARBA" id="ARBA00022989"/>
    </source>
</evidence>
<feature type="transmembrane region" description="Helical" evidence="6">
    <location>
        <begin position="74"/>
        <end position="92"/>
    </location>
</feature>
<feature type="transmembrane region" description="Helical" evidence="6">
    <location>
        <begin position="203"/>
        <end position="228"/>
    </location>
</feature>
<feature type="transmembrane region" description="Helical" evidence="6">
    <location>
        <begin position="333"/>
        <end position="353"/>
    </location>
</feature>
<dbReference type="GO" id="GO:0022857">
    <property type="term" value="F:transmembrane transporter activity"/>
    <property type="evidence" value="ECO:0007669"/>
    <property type="project" value="InterPro"/>
</dbReference>
<feature type="transmembrane region" description="Helical" evidence="6">
    <location>
        <begin position="48"/>
        <end position="67"/>
    </location>
</feature>
<feature type="transmembrane region" description="Helical" evidence="6">
    <location>
        <begin position="131"/>
        <end position="154"/>
    </location>
</feature>
<comment type="caution">
    <text evidence="8">The sequence shown here is derived from an EMBL/GenBank/DDBJ whole genome shotgun (WGS) entry which is preliminary data.</text>
</comment>
<feature type="transmembrane region" description="Helical" evidence="6">
    <location>
        <begin position="272"/>
        <end position="292"/>
    </location>
</feature>
<dbReference type="CDD" id="cd17324">
    <property type="entry name" value="MFS_NepI_like"/>
    <property type="match status" value="1"/>
</dbReference>
<dbReference type="InterPro" id="IPR050189">
    <property type="entry name" value="MFS_Efflux_Transporters"/>
</dbReference>
<reference evidence="8 9" key="1">
    <citation type="submission" date="2020-05" db="EMBL/GenBank/DDBJ databases">
        <title>The draft genome of Cronobacter sakazakii strain 145005.</title>
        <authorList>
            <person name="Yang J."/>
            <person name="Liu L."/>
            <person name="Feng Y."/>
            <person name="Zong Z."/>
        </authorList>
    </citation>
    <scope>NUCLEOTIDE SEQUENCE [LARGE SCALE GENOMIC DNA]</scope>
    <source>
        <strain evidence="8 9">145005</strain>
    </source>
</reference>